<keyword evidence="8" id="KW-0067">ATP-binding</keyword>
<keyword evidence="12" id="KW-1185">Reference proteome</keyword>
<comment type="similarity">
    <text evidence="2">Belongs to the FGGY kinase family.</text>
</comment>
<evidence type="ECO:0000256" key="7">
    <source>
        <dbReference type="ARBA" id="ARBA00022798"/>
    </source>
</evidence>
<dbReference type="AlphaFoldDB" id="A0A9W8ARV8"/>
<dbReference type="PROSITE" id="PS00933">
    <property type="entry name" value="FGGY_KINASES_1"/>
    <property type="match status" value="1"/>
</dbReference>
<evidence type="ECO:0000256" key="6">
    <source>
        <dbReference type="ARBA" id="ARBA00022777"/>
    </source>
</evidence>
<comment type="caution">
    <text evidence="11">The sequence shown here is derived from an EMBL/GenBank/DDBJ whole genome shotgun (WGS) entry which is preliminary data.</text>
</comment>
<keyword evidence="5" id="KW-0547">Nucleotide-binding</keyword>
<evidence type="ECO:0000259" key="10">
    <source>
        <dbReference type="Pfam" id="PF00370"/>
    </source>
</evidence>
<dbReference type="OrthoDB" id="5422795at2759"/>
<dbReference type="PANTHER" id="PTHR10196">
    <property type="entry name" value="SUGAR KINASE"/>
    <property type="match status" value="1"/>
</dbReference>
<evidence type="ECO:0000256" key="1">
    <source>
        <dbReference type="ARBA" id="ARBA00005190"/>
    </source>
</evidence>
<dbReference type="SUPFAM" id="SSF53067">
    <property type="entry name" value="Actin-like ATPase domain"/>
    <property type="match status" value="1"/>
</dbReference>
<keyword evidence="4 11" id="KW-0808">Transferase</keyword>
<feature type="non-terminal residue" evidence="11">
    <location>
        <position position="206"/>
    </location>
</feature>
<sequence length="206" mass="23027">MPSFVGAIDQGTTSSRFIIFDDQGQAVAFHSLEFKQLYPQAGWVEHDPLDILESVRQAIHVSIDTFVNKGHQVSDIKAIGITNQRETAVAWDKRTGKPICNAIVWNDTRTKSLVHDLVNSHPDKSAHCLKEICGLPITTYFTAVKLHWMLKNIPEFKEAQDHGHLMVGTVDSWLIYNLTGGAEHGGIHVTDVTNASRTMLMDIRKL</sequence>
<evidence type="ECO:0000256" key="8">
    <source>
        <dbReference type="ARBA" id="ARBA00022840"/>
    </source>
</evidence>
<evidence type="ECO:0000313" key="12">
    <source>
        <dbReference type="Proteomes" id="UP001150925"/>
    </source>
</evidence>
<dbReference type="GO" id="GO:0046167">
    <property type="term" value="P:glycerol-3-phosphate biosynthetic process"/>
    <property type="evidence" value="ECO:0007669"/>
    <property type="project" value="TreeGrafter"/>
</dbReference>
<evidence type="ECO:0000256" key="2">
    <source>
        <dbReference type="ARBA" id="ARBA00009156"/>
    </source>
</evidence>
<dbReference type="InterPro" id="IPR043129">
    <property type="entry name" value="ATPase_NBD"/>
</dbReference>
<dbReference type="EMBL" id="JANBPY010001852">
    <property type="protein sequence ID" value="KAJ1958012.1"/>
    <property type="molecule type" value="Genomic_DNA"/>
</dbReference>
<protein>
    <recommendedName>
        <fullName evidence="3">glycerol kinase</fullName>
        <ecNumber evidence="3">2.7.1.30</ecNumber>
    </recommendedName>
    <alternativeName>
        <fullName evidence="9">ATP:glycerol 3-phosphotransferase</fullName>
    </alternativeName>
</protein>
<evidence type="ECO:0000256" key="4">
    <source>
        <dbReference type="ARBA" id="ARBA00022679"/>
    </source>
</evidence>
<organism evidence="11 12">
    <name type="scientific">Dispira parvispora</name>
    <dbReference type="NCBI Taxonomy" id="1520584"/>
    <lineage>
        <taxon>Eukaryota</taxon>
        <taxon>Fungi</taxon>
        <taxon>Fungi incertae sedis</taxon>
        <taxon>Zoopagomycota</taxon>
        <taxon>Kickxellomycotina</taxon>
        <taxon>Dimargaritomycetes</taxon>
        <taxon>Dimargaritales</taxon>
        <taxon>Dimargaritaceae</taxon>
        <taxon>Dispira</taxon>
    </lineage>
</organism>
<dbReference type="PANTHER" id="PTHR10196:SF69">
    <property type="entry name" value="GLYCEROL KINASE"/>
    <property type="match status" value="1"/>
</dbReference>
<proteinExistence type="inferred from homology"/>
<gene>
    <name evidence="11" type="primary">GUT1_2</name>
    <name evidence="11" type="ORF">IWQ62_004974</name>
</gene>
<dbReference type="GO" id="GO:0006071">
    <property type="term" value="P:glycerol metabolic process"/>
    <property type="evidence" value="ECO:0007669"/>
    <property type="project" value="UniProtKB-KW"/>
</dbReference>
<keyword evidence="7" id="KW-0319">Glycerol metabolism</keyword>
<dbReference type="InterPro" id="IPR018483">
    <property type="entry name" value="Carb_kinase_FGGY_CS"/>
</dbReference>
<evidence type="ECO:0000313" key="11">
    <source>
        <dbReference type="EMBL" id="KAJ1958012.1"/>
    </source>
</evidence>
<dbReference type="InterPro" id="IPR018484">
    <property type="entry name" value="FGGY_N"/>
</dbReference>
<dbReference type="GO" id="GO:0006641">
    <property type="term" value="P:triglyceride metabolic process"/>
    <property type="evidence" value="ECO:0007669"/>
    <property type="project" value="TreeGrafter"/>
</dbReference>
<dbReference type="FunFam" id="3.30.420.40:FF:000086">
    <property type="entry name" value="Glycerol kinase"/>
    <property type="match status" value="1"/>
</dbReference>
<evidence type="ECO:0000256" key="9">
    <source>
        <dbReference type="ARBA" id="ARBA00043149"/>
    </source>
</evidence>
<dbReference type="GO" id="GO:0005739">
    <property type="term" value="C:mitochondrion"/>
    <property type="evidence" value="ECO:0007669"/>
    <property type="project" value="TreeGrafter"/>
</dbReference>
<name>A0A9W8ARV8_9FUNG</name>
<dbReference type="GO" id="GO:0004370">
    <property type="term" value="F:glycerol kinase activity"/>
    <property type="evidence" value="ECO:0007669"/>
    <property type="project" value="UniProtKB-EC"/>
</dbReference>
<comment type="pathway">
    <text evidence="1">Polyol metabolism; glycerol degradation via glycerol kinase pathway; sn-glycerol 3-phosphate from glycerol: step 1/1.</text>
</comment>
<dbReference type="Proteomes" id="UP001150925">
    <property type="component" value="Unassembled WGS sequence"/>
</dbReference>
<reference evidence="11" key="1">
    <citation type="submission" date="2022-07" db="EMBL/GenBank/DDBJ databases">
        <title>Phylogenomic reconstructions and comparative analyses of Kickxellomycotina fungi.</title>
        <authorList>
            <person name="Reynolds N.K."/>
            <person name="Stajich J.E."/>
            <person name="Barry K."/>
            <person name="Grigoriev I.V."/>
            <person name="Crous P."/>
            <person name="Smith M.E."/>
        </authorList>
    </citation>
    <scope>NUCLEOTIDE SEQUENCE</scope>
    <source>
        <strain evidence="11">RSA 1196</strain>
    </source>
</reference>
<evidence type="ECO:0000256" key="5">
    <source>
        <dbReference type="ARBA" id="ARBA00022741"/>
    </source>
</evidence>
<dbReference type="Pfam" id="PF00370">
    <property type="entry name" value="FGGY_N"/>
    <property type="match status" value="1"/>
</dbReference>
<dbReference type="Gene3D" id="3.30.420.40">
    <property type="match status" value="1"/>
</dbReference>
<dbReference type="GO" id="GO:0005524">
    <property type="term" value="F:ATP binding"/>
    <property type="evidence" value="ECO:0007669"/>
    <property type="project" value="UniProtKB-KW"/>
</dbReference>
<evidence type="ECO:0000256" key="3">
    <source>
        <dbReference type="ARBA" id="ARBA00012099"/>
    </source>
</evidence>
<dbReference type="EC" id="2.7.1.30" evidence="3"/>
<accession>A0A9W8ARV8</accession>
<keyword evidence="6 11" id="KW-0418">Kinase</keyword>
<feature type="domain" description="Carbohydrate kinase FGGY N-terminal" evidence="10">
    <location>
        <begin position="6"/>
        <end position="206"/>
    </location>
</feature>